<evidence type="ECO:0000313" key="2">
    <source>
        <dbReference type="EMBL" id="MBC6994160.1"/>
    </source>
</evidence>
<dbReference type="CDD" id="cd03801">
    <property type="entry name" value="GT4_PimA-like"/>
    <property type="match status" value="1"/>
</dbReference>
<protein>
    <submittedName>
        <fullName evidence="2">Glycosyltransferase family 4 protein</fullName>
    </submittedName>
</protein>
<name>A0A923PKD3_9BACT</name>
<dbReference type="GO" id="GO:0016757">
    <property type="term" value="F:glycosyltransferase activity"/>
    <property type="evidence" value="ECO:0007669"/>
    <property type="project" value="InterPro"/>
</dbReference>
<sequence length="379" mass="43366">MMRILIIHNIMWSHYKATVFSELHKQTKKEGLNILVLQTALTGSGQKALSAVDKSIHRYPFELLFDSSFETTTVWERIKKYRYWIKQFKPDIIILPGYIDKAVWILTAMLIFNKIKFIQSSDSTYFDHKRFWLKEQIKYLLLCRAELVFCYGSSQKTYLRSLGIPDRKIWVRVQATNNDRILEKYYEYKAAEEASEKGSAIKFLFVGRFSSEKNVSTLIQAFKLLPNNTQLSLVGEGPEKAGLVELVKKLGLSGRVVFQGSTDWVGVVKFYYYSHVLVLPSLSEIWGLVVNEAMLCHLPVIVSSRCGASGDLVVDGVNGFSFDPENVQELAEKMYYFVDHPEEIERMGSNSAEIISDFTPQKAAGQMTQGIMKVLRSNK</sequence>
<dbReference type="PANTHER" id="PTHR45947:SF3">
    <property type="entry name" value="SULFOQUINOVOSYL TRANSFERASE SQD2"/>
    <property type="match status" value="1"/>
</dbReference>
<dbReference type="InterPro" id="IPR050194">
    <property type="entry name" value="Glycosyltransferase_grp1"/>
</dbReference>
<comment type="caution">
    <text evidence="2">The sequence shown here is derived from an EMBL/GenBank/DDBJ whole genome shotgun (WGS) entry which is preliminary data.</text>
</comment>
<dbReference type="Gene3D" id="3.40.50.2000">
    <property type="entry name" value="Glycogen Phosphorylase B"/>
    <property type="match status" value="2"/>
</dbReference>
<keyword evidence="3" id="KW-1185">Reference proteome</keyword>
<dbReference type="EMBL" id="JACSIT010000091">
    <property type="protein sequence ID" value="MBC6994160.1"/>
    <property type="molecule type" value="Genomic_DNA"/>
</dbReference>
<proteinExistence type="predicted"/>
<gene>
    <name evidence="2" type="ORF">H9S92_08305</name>
</gene>
<feature type="domain" description="Glycosyl transferase family 1" evidence="1">
    <location>
        <begin position="197"/>
        <end position="352"/>
    </location>
</feature>
<evidence type="ECO:0000259" key="1">
    <source>
        <dbReference type="Pfam" id="PF00534"/>
    </source>
</evidence>
<reference evidence="2" key="1">
    <citation type="submission" date="2020-08" db="EMBL/GenBank/DDBJ databases">
        <title>Lewinella bacteria from marine environments.</title>
        <authorList>
            <person name="Zhong Y."/>
        </authorList>
    </citation>
    <scope>NUCLEOTIDE SEQUENCE</scope>
    <source>
        <strain evidence="2">KCTC 42187</strain>
    </source>
</reference>
<accession>A0A923PKD3</accession>
<dbReference type="PANTHER" id="PTHR45947">
    <property type="entry name" value="SULFOQUINOVOSYL TRANSFERASE SQD2"/>
    <property type="match status" value="1"/>
</dbReference>
<organism evidence="2 3">
    <name type="scientific">Neolewinella lacunae</name>
    <dbReference type="NCBI Taxonomy" id="1517758"/>
    <lineage>
        <taxon>Bacteria</taxon>
        <taxon>Pseudomonadati</taxon>
        <taxon>Bacteroidota</taxon>
        <taxon>Saprospiria</taxon>
        <taxon>Saprospirales</taxon>
        <taxon>Lewinellaceae</taxon>
        <taxon>Neolewinella</taxon>
    </lineage>
</organism>
<dbReference type="SUPFAM" id="SSF53756">
    <property type="entry name" value="UDP-Glycosyltransferase/glycogen phosphorylase"/>
    <property type="match status" value="1"/>
</dbReference>
<evidence type="ECO:0000313" key="3">
    <source>
        <dbReference type="Proteomes" id="UP000650081"/>
    </source>
</evidence>
<dbReference type="AlphaFoldDB" id="A0A923PKD3"/>
<dbReference type="InterPro" id="IPR001296">
    <property type="entry name" value="Glyco_trans_1"/>
</dbReference>
<dbReference type="Pfam" id="PF00534">
    <property type="entry name" value="Glycos_transf_1"/>
    <property type="match status" value="1"/>
</dbReference>
<dbReference type="Proteomes" id="UP000650081">
    <property type="component" value="Unassembled WGS sequence"/>
</dbReference>
<dbReference type="RefSeq" id="WP_187466246.1">
    <property type="nucleotide sequence ID" value="NZ_JACSIT010000091.1"/>
</dbReference>